<dbReference type="EMBL" id="JADAKE010000017">
    <property type="protein sequence ID" value="MBF8808278.1"/>
    <property type="molecule type" value="Genomic_DNA"/>
</dbReference>
<feature type="compositionally biased region" description="Low complexity" evidence="1">
    <location>
        <begin position="47"/>
        <end position="58"/>
    </location>
</feature>
<feature type="compositionally biased region" description="Low complexity" evidence="1">
    <location>
        <begin position="69"/>
        <end position="88"/>
    </location>
</feature>
<dbReference type="AlphaFoldDB" id="A0A931FC30"/>
<evidence type="ECO:0000313" key="4">
    <source>
        <dbReference type="Proteomes" id="UP000637757"/>
    </source>
</evidence>
<proteinExistence type="predicted"/>
<keyword evidence="4" id="KW-1185">Reference proteome</keyword>
<evidence type="ECO:0008006" key="5">
    <source>
        <dbReference type="Google" id="ProtNLM"/>
    </source>
</evidence>
<accession>A0A931FC30</accession>
<gene>
    <name evidence="3" type="ORF">IC227_08180</name>
</gene>
<evidence type="ECO:0000313" key="3">
    <source>
        <dbReference type="EMBL" id="MBF8808278.1"/>
    </source>
</evidence>
<evidence type="ECO:0000256" key="2">
    <source>
        <dbReference type="SAM" id="SignalP"/>
    </source>
</evidence>
<evidence type="ECO:0000256" key="1">
    <source>
        <dbReference type="SAM" id="MobiDB-lite"/>
    </source>
</evidence>
<reference evidence="3" key="1">
    <citation type="submission" date="2020-09" db="EMBL/GenBank/DDBJ databases">
        <title>Genomic insights into the novelty and pathogenicity of a unique biofilm-forming Enterococcus sp. bacteria (Enterococcus lacertideformus) identified in reptiles.</title>
        <authorList>
            <person name="Agius J.E."/>
            <person name="Phalen D.N."/>
            <person name="Rose K."/>
            <person name="Eden J.-S."/>
        </authorList>
    </citation>
    <scope>NUCLEOTIDE SEQUENCE</scope>
    <source>
        <strain evidence="3">PHRS 0518</strain>
    </source>
</reference>
<feature type="signal peptide" evidence="2">
    <location>
        <begin position="1"/>
        <end position="19"/>
    </location>
</feature>
<feature type="region of interest" description="Disordered" evidence="1">
    <location>
        <begin position="21"/>
        <end position="89"/>
    </location>
</feature>
<comment type="caution">
    <text evidence="3">The sequence shown here is derived from an EMBL/GenBank/DDBJ whole genome shotgun (WGS) entry which is preliminary data.</text>
</comment>
<name>A0A931FC30_9ENTE</name>
<protein>
    <recommendedName>
        <fullName evidence="5">Lipoprotein</fullName>
    </recommendedName>
</protein>
<organism evidence="3 4">
    <name type="scientific">Enterococcus lacertideformus</name>
    <dbReference type="NCBI Taxonomy" id="2771493"/>
    <lineage>
        <taxon>Bacteria</taxon>
        <taxon>Bacillati</taxon>
        <taxon>Bacillota</taxon>
        <taxon>Bacilli</taxon>
        <taxon>Lactobacillales</taxon>
        <taxon>Enterococcaceae</taxon>
        <taxon>Enterococcus</taxon>
    </lineage>
</organism>
<sequence length="289" mass="31818">MKKIMLFIPVILILGVCQGTNNSTETTETTTKTTTQSTKQRVSGSLNTQSETTTNTQSASKESDSVENSSKAELTSTTKSETSTTNNAQQTAYEQLKEKYPSTPMPQEIPIFSGKLNIAAAETKQGFSILYYDLPTMYGLNAKELNQEPPIASYLYQYGFASSQEAINALQPITTDTNGRQVDLGYNITAYQQGAAGSSILEWQEGNWHLRIRASNIEGQDPVPLAKEIVAYLENDSLPAPEKYGKITIEMNDTSKQATQVSWQEPKNVYTVTHKDPLSALKMAVSMNQ</sequence>
<feature type="chain" id="PRO_5039182284" description="Lipoprotein" evidence="2">
    <location>
        <begin position="20"/>
        <end position="289"/>
    </location>
</feature>
<dbReference type="Proteomes" id="UP000637757">
    <property type="component" value="Unassembled WGS sequence"/>
</dbReference>
<feature type="compositionally biased region" description="Low complexity" evidence="1">
    <location>
        <begin position="21"/>
        <end position="40"/>
    </location>
</feature>
<keyword evidence="2" id="KW-0732">Signal</keyword>